<sequence length="148" mass="16675">MAAKDGLSFNFFASSQEIKKGLAARIFEKIPSSPNIIRSMVFQYERKVREELIAELNKRKAEDIVDVTSDGASVMKKLGKLISAEQQPCFAHAIHLAVLDVMYKKKSKQPEERNVSENNNEDNNEDNSEDNSADNSENESGYESEDEN</sequence>
<dbReference type="OrthoDB" id="6932032at2759"/>
<keyword evidence="3" id="KW-1185">Reference proteome</keyword>
<evidence type="ECO:0000313" key="2">
    <source>
        <dbReference type="EMBL" id="CAG4936491.1"/>
    </source>
</evidence>
<evidence type="ECO:0000256" key="1">
    <source>
        <dbReference type="SAM" id="MobiDB-lite"/>
    </source>
</evidence>
<gene>
    <name evidence="2" type="ORF">PAPOLLO_LOCUS1207</name>
</gene>
<organism evidence="2 3">
    <name type="scientific">Parnassius apollo</name>
    <name type="common">Apollo butterfly</name>
    <name type="synonym">Papilio apollo</name>
    <dbReference type="NCBI Taxonomy" id="110799"/>
    <lineage>
        <taxon>Eukaryota</taxon>
        <taxon>Metazoa</taxon>
        <taxon>Ecdysozoa</taxon>
        <taxon>Arthropoda</taxon>
        <taxon>Hexapoda</taxon>
        <taxon>Insecta</taxon>
        <taxon>Pterygota</taxon>
        <taxon>Neoptera</taxon>
        <taxon>Endopterygota</taxon>
        <taxon>Lepidoptera</taxon>
        <taxon>Glossata</taxon>
        <taxon>Ditrysia</taxon>
        <taxon>Papilionoidea</taxon>
        <taxon>Papilionidae</taxon>
        <taxon>Parnassiinae</taxon>
        <taxon>Parnassini</taxon>
        <taxon>Parnassius</taxon>
        <taxon>Parnassius</taxon>
    </lineage>
</organism>
<name>A0A8S3W279_PARAO</name>
<dbReference type="Proteomes" id="UP000691718">
    <property type="component" value="Unassembled WGS sequence"/>
</dbReference>
<reference evidence="2" key="1">
    <citation type="submission" date="2021-04" db="EMBL/GenBank/DDBJ databases">
        <authorList>
            <person name="Tunstrom K."/>
        </authorList>
    </citation>
    <scope>NUCLEOTIDE SEQUENCE</scope>
</reference>
<feature type="region of interest" description="Disordered" evidence="1">
    <location>
        <begin position="107"/>
        <end position="148"/>
    </location>
</feature>
<feature type="compositionally biased region" description="Acidic residues" evidence="1">
    <location>
        <begin position="119"/>
        <end position="148"/>
    </location>
</feature>
<dbReference type="AlphaFoldDB" id="A0A8S3W279"/>
<proteinExistence type="predicted"/>
<evidence type="ECO:0000313" key="3">
    <source>
        <dbReference type="Proteomes" id="UP000691718"/>
    </source>
</evidence>
<accession>A0A8S3W279</accession>
<dbReference type="EMBL" id="CAJQZP010000080">
    <property type="protein sequence ID" value="CAG4936491.1"/>
    <property type="molecule type" value="Genomic_DNA"/>
</dbReference>
<protein>
    <submittedName>
        <fullName evidence="2">(apollo) hypothetical protein</fullName>
    </submittedName>
</protein>
<comment type="caution">
    <text evidence="2">The sequence shown here is derived from an EMBL/GenBank/DDBJ whole genome shotgun (WGS) entry which is preliminary data.</text>
</comment>